<keyword evidence="1" id="KW-0812">Transmembrane</keyword>
<keyword evidence="1" id="KW-0472">Membrane</keyword>
<organism evidence="2 3">
    <name type="scientific">Pontivivens ytuae</name>
    <dbReference type="NCBI Taxonomy" id="2789856"/>
    <lineage>
        <taxon>Bacteria</taxon>
        <taxon>Pseudomonadati</taxon>
        <taxon>Pseudomonadota</taxon>
        <taxon>Alphaproteobacteria</taxon>
        <taxon>Rhodobacterales</taxon>
        <taxon>Paracoccaceae</taxon>
        <taxon>Pontivivens</taxon>
    </lineage>
</organism>
<dbReference type="Pfam" id="PF04403">
    <property type="entry name" value="PqiA"/>
    <property type="match status" value="1"/>
</dbReference>
<name>A0A7S9QCV5_9RHOB</name>
<dbReference type="Proteomes" id="UP000594800">
    <property type="component" value="Chromosome"/>
</dbReference>
<dbReference type="InterPro" id="IPR007498">
    <property type="entry name" value="PqiA-like"/>
</dbReference>
<evidence type="ECO:0000313" key="2">
    <source>
        <dbReference type="EMBL" id="QPH53752.1"/>
    </source>
</evidence>
<proteinExistence type="predicted"/>
<feature type="transmembrane region" description="Helical" evidence="1">
    <location>
        <begin position="51"/>
        <end position="69"/>
    </location>
</feature>
<gene>
    <name evidence="2" type="ORF">I0K15_18545</name>
</gene>
<feature type="transmembrane region" description="Helical" evidence="1">
    <location>
        <begin position="90"/>
        <end position="109"/>
    </location>
</feature>
<sequence length="141" mass="15276">MTRDALINAALLLLYPVAWAAPLMEARVMWIFGGEGVSILSGVVKLWSSDAALSVLVALLAIVFPYAKVVATQALLMGRLPEGWGRALPFIARLSFADIFLVALYVVVAKGMTGASVEPRWGLWLFTACVGASLWLSWRKP</sequence>
<keyword evidence="3" id="KW-1185">Reference proteome</keyword>
<dbReference type="KEGG" id="poz:I0K15_18545"/>
<feature type="transmembrane region" description="Helical" evidence="1">
    <location>
        <begin position="121"/>
        <end position="138"/>
    </location>
</feature>
<protein>
    <submittedName>
        <fullName evidence="2">Paraquat-inducible protein A</fullName>
    </submittedName>
</protein>
<reference evidence="2 3" key="1">
    <citation type="submission" date="2020-11" db="EMBL/GenBank/DDBJ databases">
        <title>Description of Pontivivens ytuae sp. nov. isolated from deep sea sediment of Mariana Trench.</title>
        <authorList>
            <person name="Wang Z."/>
            <person name="Sun Q.-L."/>
            <person name="Xu X.-D."/>
            <person name="Tang Y.-Z."/>
            <person name="Zhang J."/>
        </authorList>
    </citation>
    <scope>NUCLEOTIDE SEQUENCE [LARGE SCALE GENOMIC DNA]</scope>
    <source>
        <strain evidence="2 3">MT2928</strain>
    </source>
</reference>
<dbReference type="AlphaFoldDB" id="A0A7S9QCV5"/>
<dbReference type="EMBL" id="CP064942">
    <property type="protein sequence ID" value="QPH53752.1"/>
    <property type="molecule type" value="Genomic_DNA"/>
</dbReference>
<dbReference type="RefSeq" id="WP_196102961.1">
    <property type="nucleotide sequence ID" value="NZ_CP064942.1"/>
</dbReference>
<evidence type="ECO:0000313" key="3">
    <source>
        <dbReference type="Proteomes" id="UP000594800"/>
    </source>
</evidence>
<accession>A0A7S9QCV5</accession>
<keyword evidence="1" id="KW-1133">Transmembrane helix</keyword>
<evidence type="ECO:0000256" key="1">
    <source>
        <dbReference type="SAM" id="Phobius"/>
    </source>
</evidence>